<comment type="caution">
    <text evidence="1">The sequence shown here is derived from an EMBL/GenBank/DDBJ whole genome shotgun (WGS) entry which is preliminary data.</text>
</comment>
<reference evidence="1 2" key="1">
    <citation type="journal article" date="2016" name="Genome Announc.">
        <title>Draft Genome Sequence of Planomonospora sphaerica JCM9374, a Rare Actinomycete.</title>
        <authorList>
            <person name="Dohra H."/>
            <person name="Suzuki T."/>
            <person name="Inoue Y."/>
            <person name="Kodani S."/>
        </authorList>
    </citation>
    <scope>NUCLEOTIDE SEQUENCE [LARGE SCALE GENOMIC DNA]</scope>
    <source>
        <strain evidence="1 2">JCM 9374</strain>
    </source>
</reference>
<gene>
    <name evidence="1" type="ORF">PS9374_03471</name>
</gene>
<evidence type="ECO:0000313" key="1">
    <source>
        <dbReference type="EMBL" id="GAT67811.1"/>
    </source>
</evidence>
<sequence length="491" mass="54480">MEHDFGFDFLCQIDMAKSLAQLGQISGAIVGFSVRSTIKASGKIKVTRADAECLLAAKFPVGLALVKVNEEGPGEVFFRLLDEEFTVELCSFLASKKGVKHFVPGDLLPGVEIQEEMKRASASGFVERSRLIAAEKFAAPIVGDVHIQIRRDSDGHTTLVTALDLYKYFEQRNDSDRRALHLATFGVPRLRNKRLRSLALKEGLMGGLARLPQPYVLAGFVMDEPSPTRVGGPTATADLLLFRTGNEHHFGYVHEAGFALTISRRKKQDGQYVHEMHALVDEESDSDWADHLDLLKFLDACRPDSEFTFRGDREIVLEAAYFEGLGKCSNFASALLQSRFLTGFENVPVIVRDMTLEESRATMSWLAAAAMPDSHVIPRKLMTMNVEEGDCEARDALIEVPVVCNLAEASVVVWFSGKGSVFFYEGEPCGFKVRAYESREVEVWEKFAKNSTFPEISLGIATLTIQNGVFAVASENALYGHDIHLAWRLED</sequence>
<keyword evidence="2" id="KW-1185">Reference proteome</keyword>
<name>A0A171D8R8_9ACTN</name>
<reference evidence="2" key="2">
    <citation type="submission" date="2016-04" db="EMBL/GenBank/DDBJ databases">
        <title>Planomonospora sphaerica JCM9374 whole genome shotgun sequence.</title>
        <authorList>
            <person name="Suzuki T."/>
            <person name="Dohra H."/>
            <person name="Kodani S."/>
        </authorList>
    </citation>
    <scope>NUCLEOTIDE SEQUENCE [LARGE SCALE GENOMIC DNA]</scope>
    <source>
        <strain evidence="2">JCM 9374</strain>
    </source>
</reference>
<dbReference type="EMBL" id="BDCX01000008">
    <property type="protein sequence ID" value="GAT67811.1"/>
    <property type="molecule type" value="Genomic_DNA"/>
</dbReference>
<protein>
    <submittedName>
        <fullName evidence="1">Uncharacterized protein</fullName>
    </submittedName>
</protein>
<organism evidence="1 2">
    <name type="scientific">Planomonospora sphaerica</name>
    <dbReference type="NCBI Taxonomy" id="161355"/>
    <lineage>
        <taxon>Bacteria</taxon>
        <taxon>Bacillati</taxon>
        <taxon>Actinomycetota</taxon>
        <taxon>Actinomycetes</taxon>
        <taxon>Streptosporangiales</taxon>
        <taxon>Streptosporangiaceae</taxon>
        <taxon>Planomonospora</taxon>
    </lineage>
</organism>
<evidence type="ECO:0000313" key="2">
    <source>
        <dbReference type="Proteomes" id="UP000077701"/>
    </source>
</evidence>
<dbReference type="Proteomes" id="UP000077701">
    <property type="component" value="Unassembled WGS sequence"/>
</dbReference>
<accession>A0A171D8R8</accession>
<proteinExistence type="predicted"/>
<dbReference type="AlphaFoldDB" id="A0A171D8R8"/>